<dbReference type="InterPro" id="IPR011990">
    <property type="entry name" value="TPR-like_helical_dom_sf"/>
</dbReference>
<dbReference type="Gene3D" id="3.40.50.300">
    <property type="entry name" value="P-loop containing nucleotide triphosphate hydrolases"/>
    <property type="match status" value="1"/>
</dbReference>
<organism evidence="6 7">
    <name type="scientific">Cohnella thailandensis</name>
    <dbReference type="NCBI Taxonomy" id="557557"/>
    <lineage>
        <taxon>Bacteria</taxon>
        <taxon>Bacillati</taxon>
        <taxon>Bacillota</taxon>
        <taxon>Bacilli</taxon>
        <taxon>Bacillales</taxon>
        <taxon>Paenibacillaceae</taxon>
        <taxon>Cohnella</taxon>
    </lineage>
</organism>
<dbReference type="InterPro" id="IPR059106">
    <property type="entry name" value="WHD_MalT"/>
</dbReference>
<dbReference type="Pfam" id="PF17874">
    <property type="entry name" value="TPR_MalT"/>
    <property type="match status" value="1"/>
</dbReference>
<dbReference type="PROSITE" id="PS50043">
    <property type="entry name" value="HTH_LUXR_2"/>
    <property type="match status" value="1"/>
</dbReference>
<sequence>MQSQIILQTKIKTPVPRAGGVRRERLLDRLNRSSEGRLAFICAPAGFGKTTLVSQWAEQASAGVAWYSLDETDNDLMKFWRYAIYSLAPLLTPGLGERIDPLLRAFPNVTIHTVLDFLLQELEEREEVPIAIVLDDYHSITEASIHDSVGYLIERLPEKVRLIVASRSEIPFPTAKWRVRDQLVDIRPDHLSFTDEEIRRFYTDSAGLSLTDERVSLLQKWTEGWAASLQLIALTLKEHSDPDRFFKQYEGTDRSLIQYLLDEVFSGLPRELRRFLLRTSILERLDAESCDALTLGGDGRDMLERLQKLNLFLIPLDDTQGWFRYHHLFSAFLRSQLEKDEPTLLPELHRLAANHFAGRSLLEEALEHSLECRDEGGLSVQLLGLQISSVLERGEWGTLLRWMRRIPREALPFGLSLLYAFTLIITGQFDAAEEELRRLERLTLEEEPGEELREMQSGLFFAKINLAFSSGNYEQWYSYADRIPDMLPESPLLYKFNYNTNEPFVRRTAFGLKGMQNSETEAIAKRIVGILESHGWGQTLFTQYILQSLGEGYYEWNRLEDCAGLLRRIEPIARKHRIAGLLVPNRIAYARYLSAEGRVKEALAAVDDTIELVSEELEEPRWLSCLYALRAYLHLRDGNAVQAEKALSPLKLSAQDKPSLPKNWEYVTYARLLGAKRKEKEALGLLGTLSRLNHRESCIAGIVDIALLQALLNAQCGLRSLAFSHLEEALEYGSANGYVRSFVDEGEPMRSLLMQFKEHSSRGGQEGKWDSYIESLLGRFPRKEKPLHAAELPEQLSRKEIAVLLEAVRGAANREIAERLHLTEGTVKVYLSRIYGKLGVSTRIQALRRAEELRLFE</sequence>
<dbReference type="PRINTS" id="PR00038">
    <property type="entry name" value="HTHLUXR"/>
</dbReference>
<dbReference type="GO" id="GO:0007165">
    <property type="term" value="P:signal transduction"/>
    <property type="evidence" value="ECO:0007669"/>
    <property type="project" value="InterPro"/>
</dbReference>
<evidence type="ECO:0000313" key="6">
    <source>
        <dbReference type="EMBL" id="MBB6637265.1"/>
    </source>
</evidence>
<dbReference type="PANTHER" id="PTHR44688:SF16">
    <property type="entry name" value="DNA-BINDING TRANSCRIPTIONAL ACTIVATOR DEVR_DOSR"/>
    <property type="match status" value="1"/>
</dbReference>
<dbReference type="Gene3D" id="1.25.40.10">
    <property type="entry name" value="Tetratricopeptide repeat domain"/>
    <property type="match status" value="1"/>
</dbReference>
<dbReference type="Gene3D" id="1.10.10.10">
    <property type="entry name" value="Winged helix-like DNA-binding domain superfamily/Winged helix DNA-binding domain"/>
    <property type="match status" value="1"/>
</dbReference>
<proteinExistence type="predicted"/>
<feature type="domain" description="Death" evidence="4">
    <location>
        <begin position="191"/>
        <end position="238"/>
    </location>
</feature>
<gene>
    <name evidence="6" type="ORF">H7B67_24320</name>
</gene>
<name>A0A841T3Q6_9BACL</name>
<dbReference type="InterPro" id="IPR036388">
    <property type="entry name" value="WH-like_DNA-bd_sf"/>
</dbReference>
<dbReference type="InterPro" id="IPR027417">
    <property type="entry name" value="P-loop_NTPase"/>
</dbReference>
<dbReference type="InterPro" id="IPR041617">
    <property type="entry name" value="TPR_MalT"/>
</dbReference>
<keyword evidence="1" id="KW-0805">Transcription regulation</keyword>
<evidence type="ECO:0000259" key="4">
    <source>
        <dbReference type="PROSITE" id="PS50017"/>
    </source>
</evidence>
<dbReference type="Pfam" id="PF00196">
    <property type="entry name" value="GerE"/>
    <property type="match status" value="1"/>
</dbReference>
<dbReference type="SUPFAM" id="SSF48452">
    <property type="entry name" value="TPR-like"/>
    <property type="match status" value="1"/>
</dbReference>
<dbReference type="InterPro" id="IPR000792">
    <property type="entry name" value="Tscrpt_reg_LuxR_C"/>
</dbReference>
<dbReference type="AlphaFoldDB" id="A0A841T3Q6"/>
<feature type="domain" description="HTH luxR-type" evidence="5">
    <location>
        <begin position="789"/>
        <end position="854"/>
    </location>
</feature>
<dbReference type="InterPro" id="IPR000488">
    <property type="entry name" value="Death_dom"/>
</dbReference>
<keyword evidence="2" id="KW-0238">DNA-binding</keyword>
<dbReference type="Proteomes" id="UP000535838">
    <property type="component" value="Unassembled WGS sequence"/>
</dbReference>
<dbReference type="PANTHER" id="PTHR44688">
    <property type="entry name" value="DNA-BINDING TRANSCRIPTIONAL ACTIVATOR DEVR_DOSR"/>
    <property type="match status" value="1"/>
</dbReference>
<dbReference type="RefSeq" id="WP_185122480.1">
    <property type="nucleotide sequence ID" value="NZ_JACJVQ010000021.1"/>
</dbReference>
<dbReference type="GO" id="GO:0006355">
    <property type="term" value="P:regulation of DNA-templated transcription"/>
    <property type="evidence" value="ECO:0007669"/>
    <property type="project" value="InterPro"/>
</dbReference>
<dbReference type="PROSITE" id="PS00622">
    <property type="entry name" value="HTH_LUXR_1"/>
    <property type="match status" value="1"/>
</dbReference>
<dbReference type="Pfam" id="PF25873">
    <property type="entry name" value="WHD_MalT"/>
    <property type="match status" value="1"/>
</dbReference>
<evidence type="ECO:0000259" key="5">
    <source>
        <dbReference type="PROSITE" id="PS50043"/>
    </source>
</evidence>
<dbReference type="SMART" id="SM00421">
    <property type="entry name" value="HTH_LUXR"/>
    <property type="match status" value="1"/>
</dbReference>
<dbReference type="PROSITE" id="PS50017">
    <property type="entry name" value="DEATH_DOMAIN"/>
    <property type="match status" value="1"/>
</dbReference>
<protein>
    <submittedName>
        <fullName evidence="6">LuxR family transcriptional regulator</fullName>
    </submittedName>
</protein>
<dbReference type="InterPro" id="IPR016032">
    <property type="entry name" value="Sig_transdc_resp-reg_C-effctor"/>
</dbReference>
<comment type="caution">
    <text evidence="6">The sequence shown here is derived from an EMBL/GenBank/DDBJ whole genome shotgun (WGS) entry which is preliminary data.</text>
</comment>
<dbReference type="CDD" id="cd06170">
    <property type="entry name" value="LuxR_C_like"/>
    <property type="match status" value="1"/>
</dbReference>
<evidence type="ECO:0000313" key="7">
    <source>
        <dbReference type="Proteomes" id="UP000535838"/>
    </source>
</evidence>
<evidence type="ECO:0000256" key="3">
    <source>
        <dbReference type="ARBA" id="ARBA00023163"/>
    </source>
</evidence>
<evidence type="ECO:0000256" key="1">
    <source>
        <dbReference type="ARBA" id="ARBA00023015"/>
    </source>
</evidence>
<dbReference type="EMBL" id="JACJVQ010000021">
    <property type="protein sequence ID" value="MBB6637265.1"/>
    <property type="molecule type" value="Genomic_DNA"/>
</dbReference>
<keyword evidence="3" id="KW-0804">Transcription</keyword>
<dbReference type="SUPFAM" id="SSF52540">
    <property type="entry name" value="P-loop containing nucleoside triphosphate hydrolases"/>
    <property type="match status" value="1"/>
</dbReference>
<reference evidence="6 7" key="1">
    <citation type="submission" date="2020-08" db="EMBL/GenBank/DDBJ databases">
        <title>Cohnella phylogeny.</title>
        <authorList>
            <person name="Dunlap C."/>
        </authorList>
    </citation>
    <scope>NUCLEOTIDE SEQUENCE [LARGE SCALE GENOMIC DNA]</scope>
    <source>
        <strain evidence="6 7">DSM 25241</strain>
    </source>
</reference>
<accession>A0A841T3Q6</accession>
<dbReference type="SUPFAM" id="SSF46894">
    <property type="entry name" value="C-terminal effector domain of the bipartite response regulators"/>
    <property type="match status" value="1"/>
</dbReference>
<keyword evidence="7" id="KW-1185">Reference proteome</keyword>
<dbReference type="GO" id="GO:0003677">
    <property type="term" value="F:DNA binding"/>
    <property type="evidence" value="ECO:0007669"/>
    <property type="project" value="UniProtKB-KW"/>
</dbReference>
<evidence type="ECO:0000256" key="2">
    <source>
        <dbReference type="ARBA" id="ARBA00023125"/>
    </source>
</evidence>